<evidence type="ECO:0000313" key="6">
    <source>
        <dbReference type="Proteomes" id="UP001054857"/>
    </source>
</evidence>
<feature type="domain" description="NmrA-like" evidence="4">
    <location>
        <begin position="116"/>
        <end position="320"/>
    </location>
</feature>
<evidence type="ECO:0000313" key="5">
    <source>
        <dbReference type="EMBL" id="GFR41580.1"/>
    </source>
</evidence>
<dbReference type="PANTHER" id="PTHR42748:SF32">
    <property type="entry name" value="NMRA-LIKE DOMAIN-CONTAINING PROTEIN"/>
    <property type="match status" value="1"/>
</dbReference>
<feature type="region of interest" description="Disordered" evidence="3">
    <location>
        <begin position="1"/>
        <end position="39"/>
    </location>
</feature>
<name>A0AAD3DGW9_9CHLO</name>
<proteinExistence type="inferred from homology"/>
<protein>
    <recommendedName>
        <fullName evidence="4">NmrA-like domain-containing protein</fullName>
    </recommendedName>
</protein>
<feature type="region of interest" description="Disordered" evidence="3">
    <location>
        <begin position="439"/>
        <end position="474"/>
    </location>
</feature>
<dbReference type="Pfam" id="PF05368">
    <property type="entry name" value="NmrA"/>
    <property type="match status" value="1"/>
</dbReference>
<feature type="compositionally biased region" description="Low complexity" evidence="3">
    <location>
        <begin position="440"/>
        <end position="474"/>
    </location>
</feature>
<keyword evidence="2" id="KW-0521">NADP</keyword>
<dbReference type="AlphaFoldDB" id="A0AAD3DGW9"/>
<evidence type="ECO:0000256" key="2">
    <source>
        <dbReference type="ARBA" id="ARBA00022857"/>
    </source>
</evidence>
<dbReference type="Proteomes" id="UP001054857">
    <property type="component" value="Unassembled WGS sequence"/>
</dbReference>
<dbReference type="InterPro" id="IPR008030">
    <property type="entry name" value="NmrA-like"/>
</dbReference>
<comment type="caution">
    <text evidence="5">The sequence shown here is derived from an EMBL/GenBank/DDBJ whole genome shotgun (WGS) entry which is preliminary data.</text>
</comment>
<dbReference type="InterPro" id="IPR036291">
    <property type="entry name" value="NAD(P)-bd_dom_sf"/>
</dbReference>
<gene>
    <name evidence="5" type="ORF">Agub_g2301</name>
</gene>
<comment type="similarity">
    <text evidence="1">Belongs to the NmrA-type oxidoreductase family.</text>
</comment>
<evidence type="ECO:0000259" key="4">
    <source>
        <dbReference type="Pfam" id="PF05368"/>
    </source>
</evidence>
<evidence type="ECO:0000256" key="3">
    <source>
        <dbReference type="SAM" id="MobiDB-lite"/>
    </source>
</evidence>
<dbReference type="PANTHER" id="PTHR42748">
    <property type="entry name" value="NITROGEN METABOLITE REPRESSION PROTEIN NMRA FAMILY MEMBER"/>
    <property type="match status" value="1"/>
</dbReference>
<dbReference type="EMBL" id="BMAR01000002">
    <property type="protein sequence ID" value="GFR41580.1"/>
    <property type="molecule type" value="Genomic_DNA"/>
</dbReference>
<dbReference type="SUPFAM" id="SSF51735">
    <property type="entry name" value="NAD(P)-binding Rossmann-fold domains"/>
    <property type="match status" value="1"/>
</dbReference>
<dbReference type="Gene3D" id="3.40.50.720">
    <property type="entry name" value="NAD(P)-binding Rossmann-like Domain"/>
    <property type="match status" value="1"/>
</dbReference>
<keyword evidence="6" id="KW-1185">Reference proteome</keyword>
<evidence type="ECO:0000256" key="1">
    <source>
        <dbReference type="ARBA" id="ARBA00006328"/>
    </source>
</evidence>
<organism evidence="5 6">
    <name type="scientific">Astrephomene gubernaculifera</name>
    <dbReference type="NCBI Taxonomy" id="47775"/>
    <lineage>
        <taxon>Eukaryota</taxon>
        <taxon>Viridiplantae</taxon>
        <taxon>Chlorophyta</taxon>
        <taxon>core chlorophytes</taxon>
        <taxon>Chlorophyceae</taxon>
        <taxon>CS clade</taxon>
        <taxon>Chlamydomonadales</taxon>
        <taxon>Astrephomenaceae</taxon>
        <taxon>Astrephomene</taxon>
    </lineage>
</organism>
<feature type="compositionally biased region" description="Low complexity" evidence="3">
    <location>
        <begin position="20"/>
        <end position="39"/>
    </location>
</feature>
<sequence length="474" mass="50013">MLSLASPPRPCPLRPQRSRAPQPIAAGAAATPTNGGARTCTAPPQSALLSPAAAGAKQLVLSTASFSQQRLPRSHSNRFASMAAAVGAGPSAAGGAAAAAATATKDDTFVSIPADAKVLLIGITGATGRSALQGLLAAAGRPMGRSGPHQYQLLAMSRNTQGAAARGLPEGVQVVAGDLDSAASLEAALRGVDVVYCHALSKDAVKADPQELVRARNLAAAAKAAGVRLIMYNSSGGRGCGYGITQMEQKHQVEDILAAAVPTVALQATLFMEELWKRYTRPGILKGTFTWSTPSDRRPLQLVAARDLGLVAGSLLASPEGGLHVPYIQRVQPPQKPQRAQQPLRLRALELAGDELTPAQMCEEFAKVQGRPVQHRRAPAWPFWFLARDVWRIARFLTERGYCADVAACRKQFPGMMTFHDFLVTSRWADPALSFEDGISFTSSPPADPAATSNPTATSSTPLTPQQQQQKQKQ</sequence>
<dbReference type="InterPro" id="IPR051164">
    <property type="entry name" value="NmrA-like_oxidored"/>
</dbReference>
<reference evidence="5 6" key="1">
    <citation type="journal article" date="2021" name="Sci. Rep.">
        <title>Genome sequencing of the multicellular alga Astrephomene provides insights into convergent evolution of germ-soma differentiation.</title>
        <authorList>
            <person name="Yamashita S."/>
            <person name="Yamamoto K."/>
            <person name="Matsuzaki R."/>
            <person name="Suzuki S."/>
            <person name="Yamaguchi H."/>
            <person name="Hirooka S."/>
            <person name="Minakuchi Y."/>
            <person name="Miyagishima S."/>
            <person name="Kawachi M."/>
            <person name="Toyoda A."/>
            <person name="Nozaki H."/>
        </authorList>
    </citation>
    <scope>NUCLEOTIDE SEQUENCE [LARGE SCALE GENOMIC DNA]</scope>
    <source>
        <strain evidence="5 6">NIES-4017</strain>
    </source>
</reference>
<accession>A0AAD3DGW9</accession>